<evidence type="ECO:0000256" key="9">
    <source>
        <dbReference type="PROSITE-ProRule" id="PRU00723"/>
    </source>
</evidence>
<comment type="subcellular location">
    <subcellularLocation>
        <location evidence="1">Nucleus membrane</location>
        <topology evidence="1">Peripheral membrane protein</topology>
        <orientation evidence="1">Cytoplasmic side</orientation>
    </subcellularLocation>
</comment>
<protein>
    <recommendedName>
        <fullName evidence="7">Nucleoporin NUP42</fullName>
    </recommendedName>
    <alternativeName>
        <fullName evidence="8">Nucleoporin-like protein 2</fullName>
    </alternativeName>
</protein>
<dbReference type="InterPro" id="IPR025574">
    <property type="entry name" value="Nucleoporin_FG_rpt"/>
</dbReference>
<dbReference type="InterPro" id="IPR000571">
    <property type="entry name" value="Znf_CCCH"/>
</dbReference>
<keyword evidence="2 9" id="KW-0479">Metal-binding</keyword>
<sequence length="445" mass="45875">MTLCRFFQQGYCRYGNSCRFEHAAPQYASTVSPLLRNNIQPPPNVTAPKSTQGINTFRTNRKDARDIFNFIVQDVNEAEKGGIWPLSSYNFWPAVAHGNVPGLEDLSPEEMRYLQMQAQAAGTFDACNQQIQQMYQQARARFNSLKVQSPETVALIESMTRGPAPTASTQFSFASGSAVAQDSWPSPTATGGSVFGGSPGSTKSNSIFGGATTTGSTSTGFGSVFGGTNNPVQSSIFGGASQYGTAAAPKPSIFGGATTQTHPPAFAPTNPMFPGGAPSPFGAPQQPSVFGGATATQQASPFGTSPAVQQSSPFGGTPTVGQSGGSIFGGSASATTAKANTFSFALSNAFGAGANTTNTSTFGGAATASPSVFGGAPQSNTQSTSSIFGGMASMQNPSAQSANISVNTTLYTAISQLTDEERAQFEADTFTAGKIPCRPPPKELC</sequence>
<evidence type="ECO:0000256" key="3">
    <source>
        <dbReference type="ARBA" id="ARBA00022771"/>
    </source>
</evidence>
<dbReference type="Proteomes" id="UP001219518">
    <property type="component" value="Unassembled WGS sequence"/>
</dbReference>
<feature type="zinc finger region" description="C3H1-type" evidence="9">
    <location>
        <begin position="1"/>
        <end position="25"/>
    </location>
</feature>
<dbReference type="InterPro" id="IPR041367">
    <property type="entry name" value="Znf-CCCH_4"/>
</dbReference>
<feature type="domain" description="C3H1-type" evidence="11">
    <location>
        <begin position="1"/>
        <end position="25"/>
    </location>
</feature>
<gene>
    <name evidence="12" type="ORF">KUF71_020627</name>
</gene>
<name>A0AAE1L916_9NEOP</name>
<accession>A0AAE1L916</accession>
<dbReference type="Pfam" id="PF13634">
    <property type="entry name" value="Nucleoporin_FG"/>
    <property type="match status" value="3"/>
</dbReference>
<evidence type="ECO:0000256" key="4">
    <source>
        <dbReference type="ARBA" id="ARBA00022833"/>
    </source>
</evidence>
<evidence type="ECO:0000256" key="8">
    <source>
        <dbReference type="ARBA" id="ARBA00042384"/>
    </source>
</evidence>
<dbReference type="Gene3D" id="4.10.1000.10">
    <property type="entry name" value="Zinc finger, CCCH-type"/>
    <property type="match status" value="1"/>
</dbReference>
<evidence type="ECO:0000259" key="11">
    <source>
        <dbReference type="PROSITE" id="PS50103"/>
    </source>
</evidence>
<reference evidence="12" key="1">
    <citation type="submission" date="2021-07" db="EMBL/GenBank/DDBJ databases">
        <authorList>
            <person name="Catto M.A."/>
            <person name="Jacobson A."/>
            <person name="Kennedy G."/>
            <person name="Labadie P."/>
            <person name="Hunt B.G."/>
            <person name="Srinivasan R."/>
        </authorList>
    </citation>
    <scope>NUCLEOTIDE SEQUENCE</scope>
    <source>
        <strain evidence="12">PL_HMW_Pooled</strain>
        <tissue evidence="12">Head</tissue>
    </source>
</reference>
<evidence type="ECO:0000256" key="2">
    <source>
        <dbReference type="ARBA" id="ARBA00022723"/>
    </source>
</evidence>
<dbReference type="SUPFAM" id="SSF90229">
    <property type="entry name" value="CCCH zinc finger"/>
    <property type="match status" value="1"/>
</dbReference>
<evidence type="ECO:0000313" key="13">
    <source>
        <dbReference type="Proteomes" id="UP001219518"/>
    </source>
</evidence>
<comment type="caution">
    <text evidence="12">The sequence shown here is derived from an EMBL/GenBank/DDBJ whole genome shotgun (WGS) entry which is preliminary data.</text>
</comment>
<dbReference type="PANTHER" id="PTHR46527">
    <property type="entry name" value="NUCLEOPORIN-LIKE PROTEIN 2"/>
    <property type="match status" value="1"/>
</dbReference>
<comment type="function">
    <text evidence="6">Required for the export of mRNAs containing poly(A) tails from the nucleus into the cytoplasm.</text>
</comment>
<dbReference type="GO" id="GO:0031965">
    <property type="term" value="C:nuclear membrane"/>
    <property type="evidence" value="ECO:0007669"/>
    <property type="project" value="UniProtKB-SubCell"/>
</dbReference>
<dbReference type="AlphaFoldDB" id="A0AAE1L916"/>
<keyword evidence="5" id="KW-0539">Nucleus</keyword>
<reference evidence="12" key="2">
    <citation type="journal article" date="2023" name="BMC Genomics">
        <title>Pest status, molecular evolution, and epigenetic factors derived from the genome assembly of Frankliniella fusca, a thysanopteran phytovirus vector.</title>
        <authorList>
            <person name="Catto M.A."/>
            <person name="Labadie P.E."/>
            <person name="Jacobson A.L."/>
            <person name="Kennedy G.G."/>
            <person name="Srinivasan R."/>
            <person name="Hunt B.G."/>
        </authorList>
    </citation>
    <scope>NUCLEOTIDE SEQUENCE</scope>
    <source>
        <strain evidence="12">PL_HMW_Pooled</strain>
    </source>
</reference>
<dbReference type="SMART" id="SM00356">
    <property type="entry name" value="ZnF_C3H1"/>
    <property type="match status" value="1"/>
</dbReference>
<dbReference type="InterPro" id="IPR036855">
    <property type="entry name" value="Znf_CCCH_sf"/>
</dbReference>
<evidence type="ECO:0000256" key="6">
    <source>
        <dbReference type="ARBA" id="ARBA00037262"/>
    </source>
</evidence>
<dbReference type="GO" id="GO:0008270">
    <property type="term" value="F:zinc ion binding"/>
    <property type="evidence" value="ECO:0007669"/>
    <property type="project" value="UniProtKB-KW"/>
</dbReference>
<feature type="compositionally biased region" description="Polar residues" evidence="10">
    <location>
        <begin position="294"/>
        <end position="313"/>
    </location>
</feature>
<dbReference type="Pfam" id="PF18044">
    <property type="entry name" value="zf-CCCH_4"/>
    <property type="match status" value="1"/>
</dbReference>
<dbReference type="PROSITE" id="PS50103">
    <property type="entry name" value="ZF_C3H1"/>
    <property type="match status" value="1"/>
</dbReference>
<keyword evidence="13" id="KW-1185">Reference proteome</keyword>
<evidence type="ECO:0000256" key="1">
    <source>
        <dbReference type="ARBA" id="ARBA00004335"/>
    </source>
</evidence>
<organism evidence="12 13">
    <name type="scientific">Frankliniella fusca</name>
    <dbReference type="NCBI Taxonomy" id="407009"/>
    <lineage>
        <taxon>Eukaryota</taxon>
        <taxon>Metazoa</taxon>
        <taxon>Ecdysozoa</taxon>
        <taxon>Arthropoda</taxon>
        <taxon>Hexapoda</taxon>
        <taxon>Insecta</taxon>
        <taxon>Pterygota</taxon>
        <taxon>Neoptera</taxon>
        <taxon>Paraneoptera</taxon>
        <taxon>Thysanoptera</taxon>
        <taxon>Terebrantia</taxon>
        <taxon>Thripoidea</taxon>
        <taxon>Thripidae</taxon>
        <taxon>Frankliniella</taxon>
    </lineage>
</organism>
<evidence type="ECO:0000256" key="5">
    <source>
        <dbReference type="ARBA" id="ARBA00023242"/>
    </source>
</evidence>
<evidence type="ECO:0000256" key="10">
    <source>
        <dbReference type="SAM" id="MobiDB-lite"/>
    </source>
</evidence>
<dbReference type="GO" id="GO:0005643">
    <property type="term" value="C:nuclear pore"/>
    <property type="evidence" value="ECO:0007669"/>
    <property type="project" value="UniProtKB-ARBA"/>
</dbReference>
<feature type="region of interest" description="Disordered" evidence="10">
    <location>
        <begin position="292"/>
        <end position="313"/>
    </location>
</feature>
<dbReference type="PANTHER" id="PTHR46527:SF1">
    <property type="entry name" value="NUCLEOPORIN NUP42"/>
    <property type="match status" value="1"/>
</dbReference>
<evidence type="ECO:0000313" key="12">
    <source>
        <dbReference type="EMBL" id="KAK3910923.1"/>
    </source>
</evidence>
<keyword evidence="4 9" id="KW-0862">Zinc</keyword>
<keyword evidence="3 9" id="KW-0863">Zinc-finger</keyword>
<dbReference type="InterPro" id="IPR051767">
    <property type="entry name" value="Nucleoporin_NUP42"/>
</dbReference>
<proteinExistence type="predicted"/>
<dbReference type="EMBL" id="JAHWGI010000215">
    <property type="protein sequence ID" value="KAK3910923.1"/>
    <property type="molecule type" value="Genomic_DNA"/>
</dbReference>
<evidence type="ECO:0000256" key="7">
    <source>
        <dbReference type="ARBA" id="ARBA00039886"/>
    </source>
</evidence>